<dbReference type="Pfam" id="PF00501">
    <property type="entry name" value="AMP-binding"/>
    <property type="match status" value="1"/>
</dbReference>
<dbReference type="Gene3D" id="3.30.300.30">
    <property type="match status" value="1"/>
</dbReference>
<dbReference type="Proteomes" id="UP000444401">
    <property type="component" value="Unassembled WGS sequence"/>
</dbReference>
<evidence type="ECO:0000313" key="6">
    <source>
        <dbReference type="Proteomes" id="UP000444401"/>
    </source>
</evidence>
<dbReference type="PANTHER" id="PTHR43201">
    <property type="entry name" value="ACYL-COA SYNTHETASE"/>
    <property type="match status" value="1"/>
</dbReference>
<dbReference type="InterPro" id="IPR020845">
    <property type="entry name" value="AMP-binding_CS"/>
</dbReference>
<organism evidence="5 6">
    <name type="scientific">Pelagerythrobacter marinus</name>
    <dbReference type="NCBI Taxonomy" id="538382"/>
    <lineage>
        <taxon>Bacteria</taxon>
        <taxon>Pseudomonadati</taxon>
        <taxon>Pseudomonadota</taxon>
        <taxon>Alphaproteobacteria</taxon>
        <taxon>Sphingomonadales</taxon>
        <taxon>Erythrobacteraceae</taxon>
        <taxon>Pelagerythrobacter</taxon>
    </lineage>
</organism>
<evidence type="ECO:0000256" key="1">
    <source>
        <dbReference type="ARBA" id="ARBA00006432"/>
    </source>
</evidence>
<sequence>MARQARLLRDAVHKRDQRSMTTTSTRRPWTRFYNPRAAALREPLPTALSGLLDSAAAKFGERICCSFGEESFSYAEVADFVEDLAAGFAGLGIGAGDRVGFLAPAHPSFTVFTFALWHVGAIGVGLNPLYSVARLADQSNDAGLSAIFTLDDEALLAKATRIRAAAETAVPLIVTSARSGDPHAPADVGNTDGAIATARLMTGAGRVPRARFAPLTQPAVLQYTGGTTGAPKAAVLTHANLSVNVVQMHSWFPELRPGEESVLAAAPVTHVSGVGPIQNFMVNLAGEMAWMPRFDPQAALDIIKARQITLMLAPPTMFTALLHAAEARGGFDWSSLRNAQCGAAPVSAELKKRFRDATGLTITTLYGMTETSPAAVYTSPADQHEGTTGIPLPFTEVEVRSTRDPSMQVAPGEPGEICIRGPQVMPHYWQRPEATAQAFVDGFFRSGDIGTMDADGAITVFDRLKDMIIASGYNVYPADVESAVLKHPAVREVAVIGVPCPYRGETVKAIVSLRDGDAELTLDDLRIFLGDLLSPIEVPKLLEIVDEIPRNENLKISRLALREREAERS</sequence>
<feature type="domain" description="AMP-binding enzyme C-terminal" evidence="4">
    <location>
        <begin position="480"/>
        <end position="554"/>
    </location>
</feature>
<accession>A0ABW9V1L6</accession>
<reference evidence="5 6" key="1">
    <citation type="submission" date="2019-12" db="EMBL/GenBank/DDBJ databases">
        <title>Genomic-based taxomic classification of the family Erythrobacteraceae.</title>
        <authorList>
            <person name="Xu L."/>
        </authorList>
    </citation>
    <scope>NUCLEOTIDE SEQUENCE [LARGE SCALE GENOMIC DNA]</scope>
    <source>
        <strain evidence="5 6">H32</strain>
    </source>
</reference>
<protein>
    <submittedName>
        <fullName evidence="5">AMP-binding protein</fullName>
    </submittedName>
</protein>
<gene>
    <name evidence="5" type="ORF">GRI72_14240</name>
</gene>
<comment type="similarity">
    <text evidence="1">Belongs to the ATP-dependent AMP-binding enzyme family.</text>
</comment>
<feature type="domain" description="AMP-dependent synthetase/ligase" evidence="3">
    <location>
        <begin position="53"/>
        <end position="429"/>
    </location>
</feature>
<dbReference type="InterPro" id="IPR042099">
    <property type="entry name" value="ANL_N_sf"/>
</dbReference>
<evidence type="ECO:0000259" key="4">
    <source>
        <dbReference type="Pfam" id="PF13193"/>
    </source>
</evidence>
<dbReference type="InterPro" id="IPR025110">
    <property type="entry name" value="AMP-bd_C"/>
</dbReference>
<proteinExistence type="inferred from homology"/>
<dbReference type="SUPFAM" id="SSF56801">
    <property type="entry name" value="Acetyl-CoA synthetase-like"/>
    <property type="match status" value="1"/>
</dbReference>
<dbReference type="Gene3D" id="3.40.50.12780">
    <property type="entry name" value="N-terminal domain of ligase-like"/>
    <property type="match status" value="1"/>
</dbReference>
<keyword evidence="6" id="KW-1185">Reference proteome</keyword>
<dbReference type="PROSITE" id="PS00455">
    <property type="entry name" value="AMP_BINDING"/>
    <property type="match status" value="1"/>
</dbReference>
<dbReference type="InterPro" id="IPR000873">
    <property type="entry name" value="AMP-dep_synth/lig_dom"/>
</dbReference>
<comment type="caution">
    <text evidence="5">The sequence shown here is derived from an EMBL/GenBank/DDBJ whole genome shotgun (WGS) entry which is preliminary data.</text>
</comment>
<keyword evidence="2" id="KW-0436">Ligase</keyword>
<dbReference type="PANTHER" id="PTHR43201:SF5">
    <property type="entry name" value="MEDIUM-CHAIN ACYL-COA LIGASE ACSF2, MITOCHONDRIAL"/>
    <property type="match status" value="1"/>
</dbReference>
<evidence type="ECO:0000313" key="5">
    <source>
        <dbReference type="EMBL" id="MXO69972.1"/>
    </source>
</evidence>
<dbReference type="Pfam" id="PF13193">
    <property type="entry name" value="AMP-binding_C"/>
    <property type="match status" value="1"/>
</dbReference>
<dbReference type="InterPro" id="IPR045851">
    <property type="entry name" value="AMP-bd_C_sf"/>
</dbReference>
<name>A0ABW9V1L6_9SPHN</name>
<evidence type="ECO:0000259" key="3">
    <source>
        <dbReference type="Pfam" id="PF00501"/>
    </source>
</evidence>
<dbReference type="EMBL" id="WTYO01000010">
    <property type="protein sequence ID" value="MXO69972.1"/>
    <property type="molecule type" value="Genomic_DNA"/>
</dbReference>
<evidence type="ECO:0000256" key="2">
    <source>
        <dbReference type="ARBA" id="ARBA00022598"/>
    </source>
</evidence>